<dbReference type="PANTHER" id="PTHR46766:SF1">
    <property type="entry name" value="GLUTAMINE-RICH PROTEIN 2"/>
    <property type="match status" value="1"/>
</dbReference>
<reference evidence="4" key="1">
    <citation type="submission" date="2019-12" db="EMBL/GenBank/DDBJ databases">
        <title>Mycobacterium spongiae sp. nov.</title>
        <authorList>
            <person name="Stinear T."/>
        </authorList>
    </citation>
    <scope>NUCLEOTIDE SEQUENCE</scope>
    <source>
        <strain evidence="4">FSD4b-SM</strain>
    </source>
</reference>
<dbReference type="KEGG" id="mspg:F6B93_06210"/>
<dbReference type="GO" id="GO:0052572">
    <property type="term" value="P:response to host immune response"/>
    <property type="evidence" value="ECO:0007669"/>
    <property type="project" value="TreeGrafter"/>
</dbReference>
<comment type="similarity">
    <text evidence="1">Belongs to the mycobacterial PPE family.</text>
</comment>
<feature type="domain" description="PPE" evidence="2">
    <location>
        <begin position="2"/>
        <end position="165"/>
    </location>
</feature>
<dbReference type="InterPro" id="IPR000030">
    <property type="entry name" value="PPE_dom"/>
</dbReference>
<organism evidence="4 5">
    <name type="scientific">Mycobacterium spongiae</name>
    <dbReference type="NCBI Taxonomy" id="886343"/>
    <lineage>
        <taxon>Bacteria</taxon>
        <taxon>Bacillati</taxon>
        <taxon>Actinomycetota</taxon>
        <taxon>Actinomycetes</taxon>
        <taxon>Mycobacteriales</taxon>
        <taxon>Mycobacteriaceae</taxon>
        <taxon>Mycobacterium</taxon>
    </lineage>
</organism>
<dbReference type="AlphaFoldDB" id="A0A975JY34"/>
<gene>
    <name evidence="4" type="ORF">F6B93_06210</name>
</gene>
<protein>
    <submittedName>
        <fullName evidence="4">PPE domain-containing protein</fullName>
    </submittedName>
</protein>
<feature type="domain" description="PPE family C-terminal" evidence="3">
    <location>
        <begin position="290"/>
        <end position="366"/>
    </location>
</feature>
<dbReference type="EMBL" id="CP046600">
    <property type="protein sequence ID" value="QUR66743.1"/>
    <property type="molecule type" value="Genomic_DNA"/>
</dbReference>
<dbReference type="PANTHER" id="PTHR46766">
    <property type="entry name" value="GLUTAMINE-RICH PROTEIN 2"/>
    <property type="match status" value="1"/>
</dbReference>
<evidence type="ECO:0000259" key="3">
    <source>
        <dbReference type="Pfam" id="PF12484"/>
    </source>
</evidence>
<sequence length="370" mass="37180">MDFALLPPEVNSARMYTGPGSASMLAAAGTWDVLAAELSTTAEAYGSILAGLATLNWRGPASESMAATAAPYVGWLYATAEQTRQTAIQATAAAAAFEQAYAMTVPPPAVAANRALLLTLIATNFFGQNTAAIAAAEAEYAEMWAQDAVAMYGYATSSAAATQLTPFASPQQTTNPAGLAAQNAAVNHAASSAAAMDPLSQIVSNLNQFIPGLPNLVPEDFTILDEMFAVFATASASQDIQSMISGIIGTENTLGIIPDHVFASAISADAGLVSAANQAGMSGARGAVLASAGRAGTIGQLSVPASWAAPSTRTVAALSPAGLTTLPGTEVAGHGTPIAGMPIGQANRASGVLPRYGVRLTVMAHPPAAG</sequence>
<dbReference type="RefSeq" id="WP_211698312.1">
    <property type="nucleotide sequence ID" value="NZ_CP046600.1"/>
</dbReference>
<keyword evidence="5" id="KW-1185">Reference proteome</keyword>
<evidence type="ECO:0000259" key="2">
    <source>
        <dbReference type="Pfam" id="PF00823"/>
    </source>
</evidence>
<dbReference type="SUPFAM" id="SSF140459">
    <property type="entry name" value="PE/PPE dimer-like"/>
    <property type="match status" value="1"/>
</dbReference>
<dbReference type="FunFam" id="1.20.1260.20:FF:000001">
    <property type="entry name" value="PPE family protein PPE41"/>
    <property type="match status" value="1"/>
</dbReference>
<evidence type="ECO:0000256" key="1">
    <source>
        <dbReference type="ARBA" id="ARBA00010652"/>
    </source>
</evidence>
<proteinExistence type="inferred from homology"/>
<evidence type="ECO:0000313" key="5">
    <source>
        <dbReference type="Proteomes" id="UP000682202"/>
    </source>
</evidence>
<dbReference type="Gene3D" id="1.20.1260.20">
    <property type="entry name" value="PPE superfamily"/>
    <property type="match status" value="1"/>
</dbReference>
<dbReference type="Pfam" id="PF00823">
    <property type="entry name" value="PPE"/>
    <property type="match status" value="1"/>
</dbReference>
<dbReference type="Proteomes" id="UP000682202">
    <property type="component" value="Chromosome"/>
</dbReference>
<name>A0A975JY34_9MYCO</name>
<dbReference type="Pfam" id="PF12484">
    <property type="entry name" value="PPE-SVP"/>
    <property type="match status" value="1"/>
</dbReference>
<accession>A0A975JY34</accession>
<dbReference type="InterPro" id="IPR038332">
    <property type="entry name" value="PPE_sf"/>
</dbReference>
<evidence type="ECO:0000313" key="4">
    <source>
        <dbReference type="EMBL" id="QUR66743.1"/>
    </source>
</evidence>
<dbReference type="InterPro" id="IPR022171">
    <property type="entry name" value="PPE_C"/>
</dbReference>